<dbReference type="PANTHER" id="PTHR36933:SF1">
    <property type="entry name" value="SLL0788 PROTEIN"/>
    <property type="match status" value="1"/>
</dbReference>
<dbReference type="PROSITE" id="PS51257">
    <property type="entry name" value="PROKAR_LIPOPROTEIN"/>
    <property type="match status" value="1"/>
</dbReference>
<gene>
    <name evidence="3" type="ORF">MQC88_02300</name>
</gene>
<dbReference type="RefSeq" id="WP_243318856.1">
    <property type="nucleotide sequence ID" value="NZ_JALGCL010000001.1"/>
</dbReference>
<proteinExistence type="predicted"/>
<keyword evidence="1" id="KW-0732">Signal</keyword>
<evidence type="ECO:0000256" key="1">
    <source>
        <dbReference type="SAM" id="SignalP"/>
    </source>
</evidence>
<comment type="caution">
    <text evidence="3">The sequence shown here is derived from an EMBL/GenBank/DDBJ whole genome shotgun (WGS) entry which is preliminary data.</text>
</comment>
<feature type="domain" description="DUF305" evidence="2">
    <location>
        <begin position="35"/>
        <end position="113"/>
    </location>
</feature>
<evidence type="ECO:0000313" key="3">
    <source>
        <dbReference type="EMBL" id="MCJ0824798.1"/>
    </source>
</evidence>
<accession>A0ABT0A1H1</accession>
<dbReference type="Pfam" id="PF03713">
    <property type="entry name" value="DUF305"/>
    <property type="match status" value="1"/>
</dbReference>
<dbReference type="Gene3D" id="1.20.1260.10">
    <property type="match status" value="1"/>
</dbReference>
<dbReference type="PANTHER" id="PTHR36933">
    <property type="entry name" value="SLL0788 PROTEIN"/>
    <property type="match status" value="1"/>
</dbReference>
<feature type="signal peptide" evidence="1">
    <location>
        <begin position="1"/>
        <end position="24"/>
    </location>
</feature>
<organism evidence="3 4">
    <name type="scientific">Cognatiluteimonas sedimenti</name>
    <dbReference type="NCBI Taxonomy" id="2927791"/>
    <lineage>
        <taxon>Bacteria</taxon>
        <taxon>Pseudomonadati</taxon>
        <taxon>Pseudomonadota</taxon>
        <taxon>Gammaproteobacteria</taxon>
        <taxon>Lysobacterales</taxon>
        <taxon>Lysobacteraceae</taxon>
        <taxon>Cognatiluteimonas</taxon>
    </lineage>
</organism>
<dbReference type="EMBL" id="JALGCL010000001">
    <property type="protein sequence ID" value="MCJ0824798.1"/>
    <property type="molecule type" value="Genomic_DNA"/>
</dbReference>
<dbReference type="Proteomes" id="UP001165423">
    <property type="component" value="Unassembled WGS sequence"/>
</dbReference>
<dbReference type="InterPro" id="IPR012347">
    <property type="entry name" value="Ferritin-like"/>
</dbReference>
<evidence type="ECO:0000313" key="4">
    <source>
        <dbReference type="Proteomes" id="UP001165423"/>
    </source>
</evidence>
<keyword evidence="4" id="KW-1185">Reference proteome</keyword>
<feature type="chain" id="PRO_5045405110" evidence="1">
    <location>
        <begin position="25"/>
        <end position="117"/>
    </location>
</feature>
<dbReference type="InterPro" id="IPR005183">
    <property type="entry name" value="DUF305_CopM-like"/>
</dbReference>
<evidence type="ECO:0000259" key="2">
    <source>
        <dbReference type="Pfam" id="PF03713"/>
    </source>
</evidence>
<reference evidence="3 4" key="1">
    <citation type="submission" date="2022-03" db="EMBL/GenBank/DDBJ databases">
        <title>Luteimonas soily sp. nov., a novel bacterium isolated from the soil.</title>
        <authorList>
            <person name="Zhang X."/>
        </authorList>
    </citation>
    <scope>NUCLEOTIDE SEQUENCE [LARGE SCALE GENOMIC DNA]</scope>
    <source>
        <strain evidence="3 4">50</strain>
    </source>
</reference>
<protein>
    <submittedName>
        <fullName evidence="3">DUF305 domain-containing protein</fullName>
    </submittedName>
</protein>
<sequence length="117" mass="12941">MTTRTNLVAAVLLIATVFGTFACAQQQTKASPPLSSQSNAASMEMRKAMMQGQSMSMPMTGDVDKDFATMMTMHHRQAIAMIDVYLQHGDDAELRALAQHMKQAQQKEIIEMAPHKK</sequence>
<name>A0ABT0A1H1_9GAMM</name>